<evidence type="ECO:0000313" key="3">
    <source>
        <dbReference type="EMBL" id="CAF1903717.1"/>
    </source>
</evidence>
<name>A0A815RWP7_9BILA</name>
<dbReference type="Proteomes" id="UP000663834">
    <property type="component" value="Unassembled WGS sequence"/>
</dbReference>
<comment type="caution">
    <text evidence="2">The sequence shown here is derived from an EMBL/GenBank/DDBJ whole genome shotgun (WGS) entry which is preliminary data.</text>
</comment>
<dbReference type="Proteomes" id="UP000676336">
    <property type="component" value="Unassembled WGS sequence"/>
</dbReference>
<dbReference type="AlphaFoldDB" id="A0A815RWP7"/>
<dbReference type="OrthoDB" id="9975047at2759"/>
<dbReference type="EMBL" id="CAJOBI010313022">
    <property type="protein sequence ID" value="CAF5172676.1"/>
    <property type="molecule type" value="Genomic_DNA"/>
</dbReference>
<sequence>MSDAPKTKQPEPVILNFRLMPDEYIRFEYNYKPGCCCFTSKTTTVTNLRLLTDVIKTPTIFSKQTSTGKQTQKIMYLANINDIKQLASPIPSSQNKWWMKCIDILTCSCSSSEVEWLDLCHGVDNVAFDTTESTMETNNMQKQSLVERF</sequence>
<reference evidence="2" key="1">
    <citation type="submission" date="2021-02" db="EMBL/GenBank/DDBJ databases">
        <authorList>
            <person name="Nowell W R."/>
        </authorList>
    </citation>
    <scope>NUCLEOTIDE SEQUENCE</scope>
</reference>
<protein>
    <submittedName>
        <fullName evidence="2">Uncharacterized protein</fullName>
    </submittedName>
</protein>
<evidence type="ECO:0000313" key="2">
    <source>
        <dbReference type="EMBL" id="CAF1483611.1"/>
    </source>
</evidence>
<dbReference type="Proteomes" id="UP000663855">
    <property type="component" value="Unassembled WGS sequence"/>
</dbReference>
<evidence type="ECO:0000313" key="4">
    <source>
        <dbReference type="EMBL" id="CAF4092957.1"/>
    </source>
</evidence>
<organism evidence="2 6">
    <name type="scientific">Rotaria magnacalcarata</name>
    <dbReference type="NCBI Taxonomy" id="392030"/>
    <lineage>
        <taxon>Eukaryota</taxon>
        <taxon>Metazoa</taxon>
        <taxon>Spiralia</taxon>
        <taxon>Gnathifera</taxon>
        <taxon>Rotifera</taxon>
        <taxon>Eurotatoria</taxon>
        <taxon>Bdelloidea</taxon>
        <taxon>Philodinida</taxon>
        <taxon>Philodinidae</taxon>
        <taxon>Rotaria</taxon>
    </lineage>
</organism>
<gene>
    <name evidence="4" type="ORF">BYL167_LOCUS18705</name>
    <name evidence="2" type="ORF">CJN711_LOCUS26302</name>
    <name evidence="1" type="ORF">KQP761_LOCUS824</name>
    <name evidence="3" type="ORF">MBJ925_LOCUS282</name>
    <name evidence="5" type="ORF">SMN809_LOCUS66279</name>
</gene>
<evidence type="ECO:0000313" key="5">
    <source>
        <dbReference type="EMBL" id="CAF5172676.1"/>
    </source>
</evidence>
<dbReference type="EMBL" id="CAJNRE010000019">
    <property type="protein sequence ID" value="CAF1903717.1"/>
    <property type="molecule type" value="Genomic_DNA"/>
</dbReference>
<dbReference type="Proteomes" id="UP000663824">
    <property type="component" value="Unassembled WGS sequence"/>
</dbReference>
<dbReference type="Proteomes" id="UP000681967">
    <property type="component" value="Unassembled WGS sequence"/>
</dbReference>
<accession>A0A815RWP7</accession>
<dbReference type="EMBL" id="CAJNOW010000059">
    <property type="protein sequence ID" value="CAF1221320.1"/>
    <property type="molecule type" value="Genomic_DNA"/>
</dbReference>
<evidence type="ECO:0000313" key="6">
    <source>
        <dbReference type="Proteomes" id="UP000663855"/>
    </source>
</evidence>
<proteinExistence type="predicted"/>
<dbReference type="EMBL" id="CAJOBH010007733">
    <property type="protein sequence ID" value="CAF4092957.1"/>
    <property type="molecule type" value="Genomic_DNA"/>
</dbReference>
<dbReference type="EMBL" id="CAJNOV010012376">
    <property type="protein sequence ID" value="CAF1483611.1"/>
    <property type="molecule type" value="Genomic_DNA"/>
</dbReference>
<evidence type="ECO:0000313" key="1">
    <source>
        <dbReference type="EMBL" id="CAF1221320.1"/>
    </source>
</evidence>